<dbReference type="InterPro" id="IPR029026">
    <property type="entry name" value="tRNA_m1G_MTases_N"/>
</dbReference>
<sequence length="164" mass="18891">MLIILKEVFMNINIICFGKIDSKNALHLAKDYQDKIVHYTKLNIVELQEEINSDLKSAMVKNEKKITDKLANLKNSTIILADINGAQITSEQLAKMIENNKDFQGGNLTFVIGPSDGFSPEFKNKYQNKISFGQITLPHQLFRIILLEQIFRSFKIMNNEKYHK</sequence>
<evidence type="ECO:0000256" key="3">
    <source>
        <dbReference type="ARBA" id="ARBA00022691"/>
    </source>
</evidence>
<protein>
    <recommendedName>
        <fullName evidence="5">Ribosomal RNA large subunit methyltransferase H</fullName>
        <ecNumber evidence="5">2.1.1.177</ecNumber>
    </recommendedName>
    <alternativeName>
        <fullName evidence="5">23S rRNA (pseudouridine1915-N3)-methyltransferase</fullName>
    </alternativeName>
    <alternativeName>
        <fullName evidence="5">23S rRNA m3Psi1915 methyltransferase</fullName>
    </alternativeName>
    <alternativeName>
        <fullName evidence="5">rRNA (pseudouridine-N3-)-methyltransferase RlmH</fullName>
    </alternativeName>
</protein>
<dbReference type="GO" id="GO:0005737">
    <property type="term" value="C:cytoplasm"/>
    <property type="evidence" value="ECO:0007669"/>
    <property type="project" value="UniProtKB-SubCell"/>
</dbReference>
<comment type="function">
    <text evidence="5">Specifically methylates the pseudouridine at position 1915 (m3Psi1915) in 23S rRNA.</text>
</comment>
<dbReference type="HAMAP" id="MF_00658">
    <property type="entry name" value="23SrRNA_methyltr_H"/>
    <property type="match status" value="1"/>
</dbReference>
<evidence type="ECO:0000313" key="7">
    <source>
        <dbReference type="Proteomes" id="UP000239250"/>
    </source>
</evidence>
<evidence type="ECO:0000313" key="6">
    <source>
        <dbReference type="EMBL" id="AVP49242.1"/>
    </source>
</evidence>
<feature type="binding site" evidence="5">
    <location>
        <begin position="132"/>
        <end position="137"/>
    </location>
    <ligand>
        <name>S-adenosyl-L-methionine</name>
        <dbReference type="ChEBI" id="CHEBI:59789"/>
    </ligand>
</feature>
<dbReference type="Pfam" id="PF02590">
    <property type="entry name" value="SPOUT_MTase"/>
    <property type="match status" value="1"/>
</dbReference>
<dbReference type="PIRSF" id="PIRSF004505">
    <property type="entry name" value="MT_bac"/>
    <property type="match status" value="1"/>
</dbReference>
<organism evidence="6 7">
    <name type="scientific">Williamsoniiplasma luminosum</name>
    <dbReference type="NCBI Taxonomy" id="214888"/>
    <lineage>
        <taxon>Bacteria</taxon>
        <taxon>Bacillati</taxon>
        <taxon>Mycoplasmatota</taxon>
        <taxon>Mollicutes</taxon>
        <taxon>Entomoplasmatales</taxon>
        <taxon>Williamsoniiplasma</taxon>
    </lineage>
</organism>
<dbReference type="InterPro" id="IPR003742">
    <property type="entry name" value="RlmH-like"/>
</dbReference>
<keyword evidence="5" id="KW-0963">Cytoplasm</keyword>
<feature type="binding site" evidence="5">
    <location>
        <position position="113"/>
    </location>
    <ligand>
        <name>S-adenosyl-L-methionine</name>
        <dbReference type="ChEBI" id="CHEBI:59789"/>
    </ligand>
</feature>
<name>A0A2S0NJR2_9MOLU</name>
<comment type="similarity">
    <text evidence="4 5">Belongs to the RNA methyltransferase RlmH family.</text>
</comment>
<dbReference type="PANTHER" id="PTHR33603">
    <property type="entry name" value="METHYLTRANSFERASE"/>
    <property type="match status" value="1"/>
</dbReference>
<evidence type="ECO:0000256" key="4">
    <source>
        <dbReference type="ARBA" id="ARBA00038303"/>
    </source>
</evidence>
<evidence type="ECO:0000256" key="2">
    <source>
        <dbReference type="ARBA" id="ARBA00022679"/>
    </source>
</evidence>
<comment type="catalytic activity">
    <reaction evidence="5">
        <text>pseudouridine(1915) in 23S rRNA + S-adenosyl-L-methionine = N(3)-methylpseudouridine(1915) in 23S rRNA + S-adenosyl-L-homocysteine + H(+)</text>
        <dbReference type="Rhea" id="RHEA:42752"/>
        <dbReference type="Rhea" id="RHEA-COMP:10221"/>
        <dbReference type="Rhea" id="RHEA-COMP:10222"/>
        <dbReference type="ChEBI" id="CHEBI:15378"/>
        <dbReference type="ChEBI" id="CHEBI:57856"/>
        <dbReference type="ChEBI" id="CHEBI:59789"/>
        <dbReference type="ChEBI" id="CHEBI:65314"/>
        <dbReference type="ChEBI" id="CHEBI:74486"/>
        <dbReference type="EC" id="2.1.1.177"/>
    </reaction>
</comment>
<proteinExistence type="inferred from homology"/>
<keyword evidence="5" id="KW-0698">rRNA processing</keyword>
<evidence type="ECO:0000256" key="1">
    <source>
        <dbReference type="ARBA" id="ARBA00022603"/>
    </source>
</evidence>
<evidence type="ECO:0000256" key="5">
    <source>
        <dbReference type="HAMAP-Rule" id="MF_00658"/>
    </source>
</evidence>
<dbReference type="EMBL" id="CP027019">
    <property type="protein sequence ID" value="AVP49242.1"/>
    <property type="molecule type" value="Genomic_DNA"/>
</dbReference>
<dbReference type="SUPFAM" id="SSF75217">
    <property type="entry name" value="alpha/beta knot"/>
    <property type="match status" value="1"/>
</dbReference>
<dbReference type="GO" id="GO:0070038">
    <property type="term" value="F:rRNA (pseudouridine-N3-)-methyltransferase activity"/>
    <property type="evidence" value="ECO:0007669"/>
    <property type="project" value="UniProtKB-UniRule"/>
</dbReference>
<gene>
    <name evidence="5" type="primary">rlmH</name>
    <name evidence="6" type="ORF">C5T88_01440</name>
</gene>
<dbReference type="EC" id="2.1.1.177" evidence="5"/>
<dbReference type="Proteomes" id="UP000239250">
    <property type="component" value="Chromosome"/>
</dbReference>
<comment type="subunit">
    <text evidence="5">Homodimer.</text>
</comment>
<keyword evidence="3 5" id="KW-0949">S-adenosyl-L-methionine</keyword>
<keyword evidence="2 5" id="KW-0808">Transferase</keyword>
<dbReference type="CDD" id="cd18081">
    <property type="entry name" value="RlmH-like"/>
    <property type="match status" value="1"/>
</dbReference>
<dbReference type="AlphaFoldDB" id="A0A2S0NJR2"/>
<dbReference type="PANTHER" id="PTHR33603:SF1">
    <property type="entry name" value="RIBOSOMAL RNA LARGE SUBUNIT METHYLTRANSFERASE H"/>
    <property type="match status" value="1"/>
</dbReference>
<comment type="caution">
    <text evidence="5">Lacks conserved residue(s) required for the propagation of feature annotation.</text>
</comment>
<accession>A0A2S0NJR2</accession>
<comment type="subcellular location">
    <subcellularLocation>
        <location evidence="5">Cytoplasm</location>
    </subcellularLocation>
</comment>
<dbReference type="InterPro" id="IPR029028">
    <property type="entry name" value="Alpha/beta_knot_MTases"/>
</dbReference>
<keyword evidence="1 5" id="KW-0489">Methyltransferase</keyword>
<dbReference type="Gene3D" id="3.40.1280.10">
    <property type="match status" value="1"/>
</dbReference>
<reference evidence="7" key="1">
    <citation type="submission" date="2018-02" db="EMBL/GenBank/DDBJ databases">
        <title>Firefly genomes illuminate parallel origins of bioluminescence in beetles.</title>
        <authorList>
            <person name="Fallon T.R."/>
            <person name="Lower S.E.S."/>
            <person name="Behringer M."/>
            <person name="Weng J.-K."/>
        </authorList>
    </citation>
    <scope>NUCLEOTIDE SEQUENCE [LARGE SCALE GENOMIC DNA]</scope>
</reference>